<dbReference type="InterPro" id="IPR050370">
    <property type="entry name" value="HES_HEY"/>
</dbReference>
<evidence type="ECO:0000256" key="7">
    <source>
        <dbReference type="ARBA" id="ARBA00023163"/>
    </source>
</evidence>
<evidence type="ECO:0000256" key="11">
    <source>
        <dbReference type="SAM" id="MobiDB-lite"/>
    </source>
</evidence>
<organism evidence="14 15">
    <name type="scientific">Mythimna separata</name>
    <name type="common">Oriental armyworm</name>
    <name type="synonym">Pseudaletia separata</name>
    <dbReference type="NCBI Taxonomy" id="271217"/>
    <lineage>
        <taxon>Eukaryota</taxon>
        <taxon>Metazoa</taxon>
        <taxon>Ecdysozoa</taxon>
        <taxon>Arthropoda</taxon>
        <taxon>Hexapoda</taxon>
        <taxon>Insecta</taxon>
        <taxon>Pterygota</taxon>
        <taxon>Neoptera</taxon>
        <taxon>Endopterygota</taxon>
        <taxon>Lepidoptera</taxon>
        <taxon>Glossata</taxon>
        <taxon>Ditrysia</taxon>
        <taxon>Noctuoidea</taxon>
        <taxon>Noctuidae</taxon>
        <taxon>Noctuinae</taxon>
        <taxon>Hadenini</taxon>
        <taxon>Mythimna</taxon>
    </lineage>
</organism>
<dbReference type="FunFam" id="4.10.280.10:FF:000012">
    <property type="entry name" value="hairy/enhancer-of-split related with YRPW motif protein 1"/>
    <property type="match status" value="1"/>
</dbReference>
<feature type="domain" description="Orange" evidence="13">
    <location>
        <begin position="679"/>
        <end position="715"/>
    </location>
</feature>
<dbReference type="GO" id="GO:0005634">
    <property type="term" value="C:nucleus"/>
    <property type="evidence" value="ECO:0007669"/>
    <property type="project" value="UniProtKB-SubCell"/>
</dbReference>
<reference evidence="14" key="1">
    <citation type="submission" date="2023-03" db="EMBL/GenBank/DDBJ databases">
        <title>Chromosome-level genomes of two armyworms, Mythimna separata and Mythimna loreyi, provide insights into the biosynthesis and reception of sex pheromones.</title>
        <authorList>
            <person name="Zhao H."/>
        </authorList>
    </citation>
    <scope>NUCLEOTIDE SEQUENCE</scope>
    <source>
        <strain evidence="14">BeijingLab</strain>
        <tissue evidence="14">Pupa</tissue>
    </source>
</reference>
<dbReference type="Gene3D" id="4.10.280.10">
    <property type="entry name" value="Helix-loop-helix DNA-binding domain"/>
    <property type="match status" value="1"/>
</dbReference>
<evidence type="ECO:0000256" key="9">
    <source>
        <dbReference type="ARBA" id="ARBA00038262"/>
    </source>
</evidence>
<feature type="compositionally biased region" description="Pro residues" evidence="11">
    <location>
        <begin position="791"/>
        <end position="816"/>
    </location>
</feature>
<keyword evidence="5" id="KW-0805">Transcription regulation</keyword>
<dbReference type="InterPro" id="IPR036691">
    <property type="entry name" value="Endo/exonu/phosph_ase_sf"/>
</dbReference>
<feature type="compositionally biased region" description="Pro residues" evidence="11">
    <location>
        <begin position="558"/>
        <end position="568"/>
    </location>
</feature>
<dbReference type="InterPro" id="IPR011598">
    <property type="entry name" value="bHLH_dom"/>
</dbReference>
<keyword evidence="10" id="KW-0175">Coiled coil</keyword>
<dbReference type="GO" id="GO:0046983">
    <property type="term" value="F:protein dimerization activity"/>
    <property type="evidence" value="ECO:0007669"/>
    <property type="project" value="InterPro"/>
</dbReference>
<evidence type="ECO:0000256" key="2">
    <source>
        <dbReference type="ARBA" id="ARBA00022473"/>
    </source>
</evidence>
<evidence type="ECO:0000313" key="14">
    <source>
        <dbReference type="EMBL" id="KAJ8735198.1"/>
    </source>
</evidence>
<comment type="similarity">
    <text evidence="9">Belongs to the HEY family.</text>
</comment>
<keyword evidence="15" id="KW-1185">Reference proteome</keyword>
<dbReference type="SUPFAM" id="SSF47459">
    <property type="entry name" value="HLH, helix-loop-helix DNA-binding domain"/>
    <property type="match status" value="1"/>
</dbReference>
<dbReference type="PANTHER" id="PTHR10985">
    <property type="entry name" value="BASIC HELIX-LOOP-HELIX TRANSCRIPTION FACTOR, HES-RELATED"/>
    <property type="match status" value="1"/>
</dbReference>
<keyword evidence="7" id="KW-0804">Transcription</keyword>
<dbReference type="SUPFAM" id="SSF56219">
    <property type="entry name" value="DNase I-like"/>
    <property type="match status" value="1"/>
</dbReference>
<keyword evidence="4" id="KW-0914">Notch signaling pathway</keyword>
<dbReference type="InterPro" id="IPR005135">
    <property type="entry name" value="Endo/exonuclease/phosphatase"/>
</dbReference>
<keyword evidence="2" id="KW-0217">Developmental protein</keyword>
<evidence type="ECO:0000256" key="5">
    <source>
        <dbReference type="ARBA" id="ARBA00023015"/>
    </source>
</evidence>
<dbReference type="SMART" id="SM00511">
    <property type="entry name" value="ORANGE"/>
    <property type="match status" value="1"/>
</dbReference>
<evidence type="ECO:0000313" key="15">
    <source>
        <dbReference type="Proteomes" id="UP001231518"/>
    </source>
</evidence>
<dbReference type="AlphaFoldDB" id="A0AAD7YZV1"/>
<keyword evidence="3" id="KW-0678">Repressor</keyword>
<proteinExistence type="inferred from homology"/>
<evidence type="ECO:0000256" key="10">
    <source>
        <dbReference type="SAM" id="Coils"/>
    </source>
</evidence>
<name>A0AAD7YZV1_MYTSE</name>
<dbReference type="GO" id="GO:0007219">
    <property type="term" value="P:Notch signaling pathway"/>
    <property type="evidence" value="ECO:0007669"/>
    <property type="project" value="UniProtKB-KW"/>
</dbReference>
<dbReference type="Proteomes" id="UP001231518">
    <property type="component" value="Chromosome 2"/>
</dbReference>
<feature type="region of interest" description="Disordered" evidence="11">
    <location>
        <begin position="538"/>
        <end position="609"/>
    </location>
</feature>
<evidence type="ECO:0000259" key="12">
    <source>
        <dbReference type="PROSITE" id="PS50888"/>
    </source>
</evidence>
<dbReference type="InterPro" id="IPR036638">
    <property type="entry name" value="HLH_DNA-bd_sf"/>
</dbReference>
<dbReference type="InterPro" id="IPR003650">
    <property type="entry name" value="Orange_dom"/>
</dbReference>
<dbReference type="PROSITE" id="PS50888">
    <property type="entry name" value="BHLH"/>
    <property type="match status" value="1"/>
</dbReference>
<dbReference type="Gene3D" id="6.10.250.980">
    <property type="match status" value="1"/>
</dbReference>
<feature type="coiled-coil region" evidence="10">
    <location>
        <begin position="344"/>
        <end position="371"/>
    </location>
</feature>
<evidence type="ECO:0000256" key="6">
    <source>
        <dbReference type="ARBA" id="ARBA00023125"/>
    </source>
</evidence>
<dbReference type="GO" id="GO:0006355">
    <property type="term" value="P:regulation of DNA-templated transcription"/>
    <property type="evidence" value="ECO:0007669"/>
    <property type="project" value="InterPro"/>
</dbReference>
<sequence>MRIATWNLGSMTGRSAELSEVLLRRKVNICCIQETKWKGSKARNIGNGYKLIYHGTTAKQNGVGIVIDEDLQERTVEINRVTDRIIAIKLALDEQPCMNVVSVYAPQVGCSDAEKSSFWDNLNDLLQSFPPEETKFIAGDLNGHVGTSSPYHQRVHGGQGYGMQNAEGFSILDFAVTHDMAIINTFFKKPDRHKITYKSGRSSSQIDYVLADRSKLHTFRDCKIIPGEPLTSQHRLLVSDFIMPKPIKTHKEITHRIRWHKLPLMEGDRLIEEMLDYVNKELESDNHTAETMWNSFQDHCTQRASEELGVSKGPLKNNKKAKWWQSQVENKVKEKKDLFKTWQRSSSNEDLERYRVAKKAAKREVARARAQHDENFYSRLEKAKDDRELFRTARLRFTNSMDVRSTKYIKNKDGNLLTSNADINARWREYYSQLLNETFPSVTPENLAATEGPIQEICPEEVTTKVKSSAGTSDEFEVGVGIHQGSALSPPLFNLVMDYLTASIQKEPPWDLLYADDIVLIRDTPVELEGALESWRHMEQPPPQHQSQTSQWGYGWGPPAPAPAPPAPAQRSKRARSESDDDDFSEESSKDATSPGGGDSCQLMTRKRRRGVIEKKRRDRINTSLTELKRLVPAACEKQGSAKLEKAEILQLTVDHLKMLHAKGLDTFAYDPQRYAMDYHSIGFRECAAEVARYLVSCEGLDIQDPLRLRLMSHLQCFAAQRELAAKSTNWGYPQYPTTPVPQPQHGYTELGGLRQDIPVTSAATTVAAPTAMSAIAAPLSAAPSYPHYPAPPAPPGPPGPHPAPPAPHYPTPYPHHPPHHQYSQNSSKPYRPWGAELAY</sequence>
<evidence type="ECO:0000256" key="4">
    <source>
        <dbReference type="ARBA" id="ARBA00022976"/>
    </source>
</evidence>
<evidence type="ECO:0000259" key="13">
    <source>
        <dbReference type="PROSITE" id="PS51054"/>
    </source>
</evidence>
<comment type="subcellular location">
    <subcellularLocation>
        <location evidence="1">Nucleus</location>
    </subcellularLocation>
</comment>
<evidence type="ECO:0000256" key="1">
    <source>
        <dbReference type="ARBA" id="ARBA00004123"/>
    </source>
</evidence>
<evidence type="ECO:0000256" key="3">
    <source>
        <dbReference type="ARBA" id="ARBA00022491"/>
    </source>
</evidence>
<keyword evidence="8" id="KW-0539">Nucleus</keyword>
<dbReference type="PROSITE" id="PS51054">
    <property type="entry name" value="ORANGE"/>
    <property type="match status" value="1"/>
</dbReference>
<keyword evidence="6" id="KW-0238">DNA-binding</keyword>
<feature type="domain" description="BHLH" evidence="12">
    <location>
        <begin position="605"/>
        <end position="660"/>
    </location>
</feature>
<accession>A0AAD7YZV1</accession>
<evidence type="ECO:0000256" key="8">
    <source>
        <dbReference type="ARBA" id="ARBA00023242"/>
    </source>
</evidence>
<dbReference type="Pfam" id="PF03372">
    <property type="entry name" value="Exo_endo_phos"/>
    <property type="match status" value="1"/>
</dbReference>
<dbReference type="SMART" id="SM00353">
    <property type="entry name" value="HLH"/>
    <property type="match status" value="1"/>
</dbReference>
<dbReference type="GO" id="GO:0003824">
    <property type="term" value="F:catalytic activity"/>
    <property type="evidence" value="ECO:0007669"/>
    <property type="project" value="InterPro"/>
</dbReference>
<dbReference type="GO" id="GO:0003677">
    <property type="term" value="F:DNA binding"/>
    <property type="evidence" value="ECO:0007669"/>
    <property type="project" value="UniProtKB-KW"/>
</dbReference>
<dbReference type="EMBL" id="JARGEI010000002">
    <property type="protein sequence ID" value="KAJ8735198.1"/>
    <property type="molecule type" value="Genomic_DNA"/>
</dbReference>
<protein>
    <submittedName>
        <fullName evidence="14">Uncharacterized protein</fullName>
    </submittedName>
</protein>
<gene>
    <name evidence="14" type="ORF">PYW07_006818</name>
</gene>
<dbReference type="Pfam" id="PF07527">
    <property type="entry name" value="Hairy_orange"/>
    <property type="match status" value="1"/>
</dbReference>
<dbReference type="GO" id="GO:0032502">
    <property type="term" value="P:developmental process"/>
    <property type="evidence" value="ECO:0007669"/>
    <property type="project" value="UniProtKB-ARBA"/>
</dbReference>
<feature type="region of interest" description="Disordered" evidence="11">
    <location>
        <begin position="791"/>
        <end position="840"/>
    </location>
</feature>
<dbReference type="SUPFAM" id="SSF158457">
    <property type="entry name" value="Orange domain-like"/>
    <property type="match status" value="1"/>
</dbReference>
<dbReference type="Pfam" id="PF00010">
    <property type="entry name" value="HLH"/>
    <property type="match status" value="1"/>
</dbReference>
<dbReference type="CDD" id="cd09076">
    <property type="entry name" value="L1-EN"/>
    <property type="match status" value="1"/>
</dbReference>
<dbReference type="Gene3D" id="3.60.10.10">
    <property type="entry name" value="Endonuclease/exonuclease/phosphatase"/>
    <property type="match status" value="1"/>
</dbReference>
<comment type="caution">
    <text evidence="14">The sequence shown here is derived from an EMBL/GenBank/DDBJ whole genome shotgun (WGS) entry which is preliminary data.</text>
</comment>